<name>A0A9K3KVK8_9STRA</name>
<sequence>MKVTVAAVLLAATGTTAYQQPTRSTLRSLGQKTVSFQGPSRNVGSTMKMEDFGFLKGTGIGFDDLWAGEEVISEAALEKRLNKDGLRFRMNRTPQEADEVGYLYDLPGFTVKLPLIGETFLGPPKVASIWEAIGFTATSNNEARQLEKKKAVEKCRTAKDGAKGSWLEPNPMEEKGAAIRAKWLEKYGYPRLVGSGGIFYADQLSTDKEPSGGFNMGKSGSIWPVPKVVKQGQYSGKKGWGMKNVEPTIDGLPKAKL</sequence>
<dbReference type="Proteomes" id="UP000693970">
    <property type="component" value="Unassembled WGS sequence"/>
</dbReference>
<evidence type="ECO:0000313" key="2">
    <source>
        <dbReference type="EMBL" id="KAG7349863.1"/>
    </source>
</evidence>
<feature type="chain" id="PRO_5039888914" evidence="1">
    <location>
        <begin position="18"/>
        <end position="257"/>
    </location>
</feature>
<gene>
    <name evidence="2" type="ORF">IV203_012460</name>
</gene>
<protein>
    <submittedName>
        <fullName evidence="2">Uncharacterized protein</fullName>
    </submittedName>
</protein>
<reference evidence="2" key="1">
    <citation type="journal article" date="2021" name="Sci. Rep.">
        <title>Diploid genomic architecture of Nitzschia inconspicua, an elite biomass production diatom.</title>
        <authorList>
            <person name="Oliver A."/>
            <person name="Podell S."/>
            <person name="Pinowska A."/>
            <person name="Traller J.C."/>
            <person name="Smith S.R."/>
            <person name="McClure R."/>
            <person name="Beliaev A."/>
            <person name="Bohutskyi P."/>
            <person name="Hill E.A."/>
            <person name="Rabines A."/>
            <person name="Zheng H."/>
            <person name="Allen L.Z."/>
            <person name="Kuo A."/>
            <person name="Grigoriev I.V."/>
            <person name="Allen A.E."/>
            <person name="Hazlebeck D."/>
            <person name="Allen E.E."/>
        </authorList>
    </citation>
    <scope>NUCLEOTIDE SEQUENCE</scope>
    <source>
        <strain evidence="2">Hildebrandi</strain>
    </source>
</reference>
<keyword evidence="3" id="KW-1185">Reference proteome</keyword>
<reference evidence="2" key="2">
    <citation type="submission" date="2021-04" db="EMBL/GenBank/DDBJ databases">
        <authorList>
            <person name="Podell S."/>
        </authorList>
    </citation>
    <scope>NUCLEOTIDE SEQUENCE</scope>
    <source>
        <strain evidence="2">Hildebrandi</strain>
    </source>
</reference>
<keyword evidence="1" id="KW-0732">Signal</keyword>
<feature type="signal peptide" evidence="1">
    <location>
        <begin position="1"/>
        <end position="17"/>
    </location>
</feature>
<evidence type="ECO:0000256" key="1">
    <source>
        <dbReference type="SAM" id="SignalP"/>
    </source>
</evidence>
<dbReference type="OrthoDB" id="196775at2759"/>
<proteinExistence type="predicted"/>
<comment type="caution">
    <text evidence="2">The sequence shown here is derived from an EMBL/GenBank/DDBJ whole genome shotgun (WGS) entry which is preliminary data.</text>
</comment>
<accession>A0A9K3KVK8</accession>
<evidence type="ECO:0000313" key="3">
    <source>
        <dbReference type="Proteomes" id="UP000693970"/>
    </source>
</evidence>
<organism evidence="2 3">
    <name type="scientific">Nitzschia inconspicua</name>
    <dbReference type="NCBI Taxonomy" id="303405"/>
    <lineage>
        <taxon>Eukaryota</taxon>
        <taxon>Sar</taxon>
        <taxon>Stramenopiles</taxon>
        <taxon>Ochrophyta</taxon>
        <taxon>Bacillariophyta</taxon>
        <taxon>Bacillariophyceae</taxon>
        <taxon>Bacillariophycidae</taxon>
        <taxon>Bacillariales</taxon>
        <taxon>Bacillariaceae</taxon>
        <taxon>Nitzschia</taxon>
    </lineage>
</organism>
<dbReference type="EMBL" id="JAGRRH010000019">
    <property type="protein sequence ID" value="KAG7349863.1"/>
    <property type="molecule type" value="Genomic_DNA"/>
</dbReference>
<dbReference type="AlphaFoldDB" id="A0A9K3KVK8"/>